<evidence type="ECO:0008006" key="4">
    <source>
        <dbReference type="Google" id="ProtNLM"/>
    </source>
</evidence>
<organism evidence="2 3">
    <name type="scientific">Granulosicoccus antarcticus IMCC3135</name>
    <dbReference type="NCBI Taxonomy" id="1192854"/>
    <lineage>
        <taxon>Bacteria</taxon>
        <taxon>Pseudomonadati</taxon>
        <taxon>Pseudomonadota</taxon>
        <taxon>Gammaproteobacteria</taxon>
        <taxon>Chromatiales</taxon>
        <taxon>Granulosicoccaceae</taxon>
        <taxon>Granulosicoccus</taxon>
    </lineage>
</organism>
<dbReference type="KEGG" id="gai:IMCC3135_07535"/>
<reference evidence="2 3" key="1">
    <citation type="submission" date="2016-12" db="EMBL/GenBank/DDBJ databases">
        <authorList>
            <person name="Song W.-J."/>
            <person name="Kurnit D.M."/>
        </authorList>
    </citation>
    <scope>NUCLEOTIDE SEQUENCE [LARGE SCALE GENOMIC DNA]</scope>
    <source>
        <strain evidence="2 3">IMCC3135</strain>
    </source>
</reference>
<protein>
    <recommendedName>
        <fullName evidence="4">Polysaccharide chain length determinant N-terminal domain-containing protein</fullName>
    </recommendedName>
</protein>
<accession>A0A2Z2NJP4</accession>
<dbReference type="AlphaFoldDB" id="A0A2Z2NJP4"/>
<dbReference type="InterPro" id="IPR050445">
    <property type="entry name" value="Bact_polysacc_biosynth/exp"/>
</dbReference>
<dbReference type="PANTHER" id="PTHR32309">
    <property type="entry name" value="TYROSINE-PROTEIN KINASE"/>
    <property type="match status" value="1"/>
</dbReference>
<dbReference type="EMBL" id="CP018632">
    <property type="protein sequence ID" value="ASJ71612.1"/>
    <property type="molecule type" value="Genomic_DNA"/>
</dbReference>
<keyword evidence="1" id="KW-0812">Transmembrane</keyword>
<gene>
    <name evidence="2" type="ORF">IMCC3135_07535</name>
</gene>
<keyword evidence="1" id="KW-0472">Membrane</keyword>
<name>A0A2Z2NJP4_9GAMM</name>
<feature type="transmembrane region" description="Helical" evidence="1">
    <location>
        <begin position="334"/>
        <end position="355"/>
    </location>
</feature>
<keyword evidence="1" id="KW-1133">Transmembrane helix</keyword>
<evidence type="ECO:0000256" key="1">
    <source>
        <dbReference type="SAM" id="Phobius"/>
    </source>
</evidence>
<dbReference type="OrthoDB" id="5497849at2"/>
<sequence length="361" mass="40319">MNLIVRSLIIVVGIPTLIATFYFGTMASDIYVSEARFAIRSAAGSSGGGLAAILSSPVISSGSSETMIVADYLHSKDILRKIRERMDFDNHYSDQSIDRFTRLNEHATQEQVLKYFQHKVDVVRDTQSDVVTLRARAFDPNTAQNLANLVIELSEELVNEMSQRIEEDTLATAYAEVERATQKVSVASREMTSFRNTRESINPAEESSAMLGIVSNLEARLIENRTTLTEKRAFIRDDSPIIISLKNRINALSKQLSLEKGRLVGVDGTQMSSLIQDYGPLALAEQLAQHQYTSALNSLEVARLEAQRKKQYIVTFIEPGLPDEALEPRRFMEVLTVAIFAFLSYLIGGLLWSALRDHIGR</sequence>
<proteinExistence type="predicted"/>
<evidence type="ECO:0000313" key="3">
    <source>
        <dbReference type="Proteomes" id="UP000250079"/>
    </source>
</evidence>
<dbReference type="RefSeq" id="WP_157735822.1">
    <property type="nucleotide sequence ID" value="NZ_CP018632.1"/>
</dbReference>
<keyword evidence="3" id="KW-1185">Reference proteome</keyword>
<evidence type="ECO:0000313" key="2">
    <source>
        <dbReference type="EMBL" id="ASJ71612.1"/>
    </source>
</evidence>
<dbReference type="GO" id="GO:0004713">
    <property type="term" value="F:protein tyrosine kinase activity"/>
    <property type="evidence" value="ECO:0007669"/>
    <property type="project" value="TreeGrafter"/>
</dbReference>
<dbReference type="Proteomes" id="UP000250079">
    <property type="component" value="Chromosome"/>
</dbReference>
<dbReference type="PANTHER" id="PTHR32309:SF13">
    <property type="entry name" value="FERRIC ENTEROBACTIN TRANSPORT PROTEIN FEPE"/>
    <property type="match status" value="1"/>
</dbReference>
<dbReference type="GO" id="GO:0005886">
    <property type="term" value="C:plasma membrane"/>
    <property type="evidence" value="ECO:0007669"/>
    <property type="project" value="TreeGrafter"/>
</dbReference>
<feature type="transmembrane region" description="Helical" evidence="1">
    <location>
        <begin position="7"/>
        <end position="25"/>
    </location>
</feature>